<dbReference type="AlphaFoldDB" id="A0A2T7BJU8"/>
<dbReference type="GO" id="GO:0006364">
    <property type="term" value="P:rRNA processing"/>
    <property type="evidence" value="ECO:0007669"/>
    <property type="project" value="UniProtKB-UniRule"/>
</dbReference>
<dbReference type="GO" id="GO:0042274">
    <property type="term" value="P:ribosomal small subunit biogenesis"/>
    <property type="evidence" value="ECO:0007669"/>
    <property type="project" value="UniProtKB-UniRule"/>
</dbReference>
<comment type="caution">
    <text evidence="8">The sequence shown here is derived from an EMBL/GenBank/DDBJ whole genome shotgun (WGS) entry which is preliminary data.</text>
</comment>
<keyword evidence="1 5" id="KW-0963">Cytoplasm</keyword>
<dbReference type="PANTHER" id="PTHR33692:SF1">
    <property type="entry name" value="RIBOSOME MATURATION FACTOR RIMM"/>
    <property type="match status" value="1"/>
</dbReference>
<organism evidence="8 9">
    <name type="scientific">Chitinophaga parva</name>
    <dbReference type="NCBI Taxonomy" id="2169414"/>
    <lineage>
        <taxon>Bacteria</taxon>
        <taxon>Pseudomonadati</taxon>
        <taxon>Bacteroidota</taxon>
        <taxon>Chitinophagia</taxon>
        <taxon>Chitinophagales</taxon>
        <taxon>Chitinophagaceae</taxon>
        <taxon>Chitinophaga</taxon>
    </lineage>
</organism>
<dbReference type="HAMAP" id="MF_00014">
    <property type="entry name" value="Ribosome_mat_RimM"/>
    <property type="match status" value="1"/>
</dbReference>
<dbReference type="GO" id="GO:0043022">
    <property type="term" value="F:ribosome binding"/>
    <property type="evidence" value="ECO:0007669"/>
    <property type="project" value="InterPro"/>
</dbReference>
<dbReference type="InterPro" id="IPR009000">
    <property type="entry name" value="Transl_B-barrel_sf"/>
</dbReference>
<evidence type="ECO:0000256" key="4">
    <source>
        <dbReference type="ARBA" id="ARBA00023186"/>
    </source>
</evidence>
<evidence type="ECO:0000313" key="8">
    <source>
        <dbReference type="EMBL" id="PUZ27947.1"/>
    </source>
</evidence>
<dbReference type="SUPFAM" id="SSF50346">
    <property type="entry name" value="PRC-barrel domain"/>
    <property type="match status" value="1"/>
</dbReference>
<feature type="domain" description="Ribosome maturation factor RimM PRC barrel" evidence="7">
    <location>
        <begin position="103"/>
        <end position="167"/>
    </location>
</feature>
<comment type="function">
    <text evidence="5">An accessory protein needed during the final step in the assembly of 30S ribosomal subunit, possibly for assembly of the head region. Essential for efficient processing of 16S rRNA. May be needed both before and after RbfA during the maturation of 16S rRNA. It has affinity for free ribosomal 30S subunits but not for 70S ribosomes.</text>
</comment>
<sequence length="172" mass="19505">MDNYFSIGRLVATFGLQGELVLKHSLGKRTSLKGITAIFLENRKNSFIPYFVEKARAKDHDQVYVKLEGIDTREAAQKITQTNVYLTEPDFKAQVSKDAAVSMLGFMVEDESLGEIGIIDEVIEMPLQVLAKVIYKEKEMLLPINEATLVEVKQKDKRVKLRLPEGLIDIYL</sequence>
<dbReference type="Pfam" id="PF01782">
    <property type="entry name" value="RimM"/>
    <property type="match status" value="1"/>
</dbReference>
<gene>
    <name evidence="5 8" type="primary">rimM</name>
    <name evidence="8" type="ORF">DCC81_00195</name>
</gene>
<dbReference type="InterPro" id="IPR011033">
    <property type="entry name" value="PRC_barrel-like_sf"/>
</dbReference>
<reference evidence="8 9" key="1">
    <citation type="submission" date="2018-04" db="EMBL/GenBank/DDBJ databases">
        <title>Chitinophaga fuyangensis sp. nov., isolated from soil in a chemical factory.</title>
        <authorList>
            <person name="Chen K."/>
        </authorList>
    </citation>
    <scope>NUCLEOTIDE SEQUENCE [LARGE SCALE GENOMIC DNA]</scope>
    <source>
        <strain evidence="8 9">LY-1</strain>
    </source>
</reference>
<dbReference type="InterPro" id="IPR036976">
    <property type="entry name" value="RimM_N_sf"/>
</dbReference>
<evidence type="ECO:0000313" key="9">
    <source>
        <dbReference type="Proteomes" id="UP000244450"/>
    </source>
</evidence>
<dbReference type="InterPro" id="IPR002676">
    <property type="entry name" value="RimM_N"/>
</dbReference>
<dbReference type="GO" id="GO:0005737">
    <property type="term" value="C:cytoplasm"/>
    <property type="evidence" value="ECO:0007669"/>
    <property type="project" value="UniProtKB-SubCell"/>
</dbReference>
<evidence type="ECO:0000256" key="2">
    <source>
        <dbReference type="ARBA" id="ARBA00022517"/>
    </source>
</evidence>
<dbReference type="InterPro" id="IPR011961">
    <property type="entry name" value="RimM"/>
</dbReference>
<comment type="domain">
    <text evidence="5">The PRC barrel domain binds ribosomal protein uS19.</text>
</comment>
<dbReference type="EMBL" id="QCYK01000001">
    <property type="protein sequence ID" value="PUZ27947.1"/>
    <property type="molecule type" value="Genomic_DNA"/>
</dbReference>
<dbReference type="SUPFAM" id="SSF50447">
    <property type="entry name" value="Translation proteins"/>
    <property type="match status" value="1"/>
</dbReference>
<dbReference type="Gene3D" id="2.30.30.240">
    <property type="entry name" value="PRC-barrel domain"/>
    <property type="match status" value="1"/>
</dbReference>
<comment type="similarity">
    <text evidence="5">Belongs to the RimM family.</text>
</comment>
<protein>
    <recommendedName>
        <fullName evidence="5">Ribosome maturation factor RimM</fullName>
    </recommendedName>
</protein>
<keyword evidence="3 5" id="KW-0698">rRNA processing</keyword>
<dbReference type="InterPro" id="IPR056792">
    <property type="entry name" value="PRC_RimM"/>
</dbReference>
<dbReference type="Proteomes" id="UP000244450">
    <property type="component" value="Unassembled WGS sequence"/>
</dbReference>
<comment type="subcellular location">
    <subcellularLocation>
        <location evidence="5">Cytoplasm</location>
    </subcellularLocation>
</comment>
<accession>A0A2T7BJU8</accession>
<keyword evidence="9" id="KW-1185">Reference proteome</keyword>
<dbReference type="RefSeq" id="WP_108684588.1">
    <property type="nucleotide sequence ID" value="NZ_QCYK01000001.1"/>
</dbReference>
<name>A0A2T7BJU8_9BACT</name>
<keyword evidence="2 5" id="KW-0690">Ribosome biogenesis</keyword>
<proteinExistence type="inferred from homology"/>
<feature type="domain" description="RimM N-terminal" evidence="6">
    <location>
        <begin position="7"/>
        <end position="88"/>
    </location>
</feature>
<dbReference type="Pfam" id="PF24986">
    <property type="entry name" value="PRC_RimM"/>
    <property type="match status" value="1"/>
</dbReference>
<dbReference type="PANTHER" id="PTHR33692">
    <property type="entry name" value="RIBOSOME MATURATION FACTOR RIMM"/>
    <property type="match status" value="1"/>
</dbReference>
<dbReference type="Gene3D" id="2.40.30.60">
    <property type="entry name" value="RimM"/>
    <property type="match status" value="1"/>
</dbReference>
<dbReference type="OrthoDB" id="9810331at2"/>
<comment type="subunit">
    <text evidence="5">Binds ribosomal protein uS19.</text>
</comment>
<evidence type="ECO:0000259" key="7">
    <source>
        <dbReference type="Pfam" id="PF24986"/>
    </source>
</evidence>
<evidence type="ECO:0000259" key="6">
    <source>
        <dbReference type="Pfam" id="PF01782"/>
    </source>
</evidence>
<dbReference type="NCBIfam" id="TIGR02273">
    <property type="entry name" value="16S_RimM"/>
    <property type="match status" value="1"/>
</dbReference>
<keyword evidence="4 5" id="KW-0143">Chaperone</keyword>
<evidence type="ECO:0000256" key="3">
    <source>
        <dbReference type="ARBA" id="ARBA00022552"/>
    </source>
</evidence>
<evidence type="ECO:0000256" key="5">
    <source>
        <dbReference type="HAMAP-Rule" id="MF_00014"/>
    </source>
</evidence>
<evidence type="ECO:0000256" key="1">
    <source>
        <dbReference type="ARBA" id="ARBA00022490"/>
    </source>
</evidence>
<dbReference type="GO" id="GO:0005840">
    <property type="term" value="C:ribosome"/>
    <property type="evidence" value="ECO:0007669"/>
    <property type="project" value="InterPro"/>
</dbReference>